<keyword evidence="2" id="KW-1185">Reference proteome</keyword>
<gene>
    <name evidence="1" type="ORF">MSG28_008308</name>
</gene>
<protein>
    <submittedName>
        <fullName evidence="1">Uncharacterized protein</fullName>
    </submittedName>
</protein>
<organism evidence="1 2">
    <name type="scientific">Choristoneura fumiferana</name>
    <name type="common">Spruce budworm moth</name>
    <name type="synonym">Archips fumiferana</name>
    <dbReference type="NCBI Taxonomy" id="7141"/>
    <lineage>
        <taxon>Eukaryota</taxon>
        <taxon>Metazoa</taxon>
        <taxon>Ecdysozoa</taxon>
        <taxon>Arthropoda</taxon>
        <taxon>Hexapoda</taxon>
        <taxon>Insecta</taxon>
        <taxon>Pterygota</taxon>
        <taxon>Neoptera</taxon>
        <taxon>Endopterygota</taxon>
        <taxon>Lepidoptera</taxon>
        <taxon>Glossata</taxon>
        <taxon>Ditrysia</taxon>
        <taxon>Tortricoidea</taxon>
        <taxon>Tortricidae</taxon>
        <taxon>Tortricinae</taxon>
        <taxon>Choristoneura</taxon>
    </lineage>
</organism>
<reference evidence="1 2" key="1">
    <citation type="journal article" date="2022" name="Genome Biol. Evol.">
        <title>The Spruce Budworm Genome: Reconstructing the Evolutionary History of Antifreeze Proteins.</title>
        <authorList>
            <person name="Beliveau C."/>
            <person name="Gagne P."/>
            <person name="Picq S."/>
            <person name="Vernygora O."/>
            <person name="Keeling C.I."/>
            <person name="Pinkney K."/>
            <person name="Doucet D."/>
            <person name="Wen F."/>
            <person name="Johnston J.S."/>
            <person name="Maaroufi H."/>
            <person name="Boyle B."/>
            <person name="Laroche J."/>
            <person name="Dewar K."/>
            <person name="Juretic N."/>
            <person name="Blackburn G."/>
            <person name="Nisole A."/>
            <person name="Brunet B."/>
            <person name="Brandao M."/>
            <person name="Lumley L."/>
            <person name="Duan J."/>
            <person name="Quan G."/>
            <person name="Lucarotti C.J."/>
            <person name="Roe A.D."/>
            <person name="Sperling F.A.H."/>
            <person name="Levesque R.C."/>
            <person name="Cusson M."/>
        </authorList>
    </citation>
    <scope>NUCLEOTIDE SEQUENCE [LARGE SCALE GENOMIC DNA]</scope>
    <source>
        <strain evidence="1">Glfc:IPQL:Cfum</strain>
    </source>
</reference>
<accession>A0ACC0JAU2</accession>
<proteinExistence type="predicted"/>
<comment type="caution">
    <text evidence="1">The sequence shown here is derived from an EMBL/GenBank/DDBJ whole genome shotgun (WGS) entry which is preliminary data.</text>
</comment>
<evidence type="ECO:0000313" key="2">
    <source>
        <dbReference type="Proteomes" id="UP001064048"/>
    </source>
</evidence>
<dbReference type="Proteomes" id="UP001064048">
    <property type="component" value="Chromosome 13"/>
</dbReference>
<name>A0ACC0JAU2_CHOFU</name>
<sequence>MDTNVVDKAEEVKDVKYSYDDAVEMAGHGCYNRLVLVACSVISNAVALDMFGFGVVLAAASCDLQLGITHIGVLASMPFAGLFFAFPWGYYADTRGRRRALLLSCAVGFIMAALGSFSPILALLILPLTFNIPIPWLSITYRPWRLLTLLCAIPLGVGAVMMYFLYESPKFLANSGENDKALEVLRKIFKINGGKKENYQVKELENNQSESQSKLKFWESISEQTVPIFKPPLLWRTLQLFYLLVLCCSTNNVFVMWYPTIVNSFFTSFSKDVIEDQNFCDRVVDNIAAGASETGDLACDDTISYNTIYSGILYGSFFTIVNLLAAKLATWRRLVLIIILILSAVCSALINLIREPISSMVLFTLLQGTSVAIGAVASYFLDLYPTSYRGLATSLGMMTARFGSFTGVNIIGFAITSNCGLTFYCWSAFVFSGVAVALLLPSDSKGT</sequence>
<evidence type="ECO:0000313" key="1">
    <source>
        <dbReference type="EMBL" id="KAI8421251.1"/>
    </source>
</evidence>
<dbReference type="EMBL" id="CM046113">
    <property type="protein sequence ID" value="KAI8421251.1"/>
    <property type="molecule type" value="Genomic_DNA"/>
</dbReference>